<proteinExistence type="predicted"/>
<dbReference type="RefSeq" id="WP_163925918.1">
    <property type="nucleotide sequence ID" value="NZ_CP054024.1"/>
</dbReference>
<accession>A0ABX6PR56</accession>
<evidence type="ECO:0000313" key="1">
    <source>
        <dbReference type="EMBL" id="QKK21167.1"/>
    </source>
</evidence>
<sequence>MKPTKERGGGYKAFLPLTLVPDNVLRHDALMASVKEKSVMQWTKQEKNPPNSKGGNA</sequence>
<name>A0ABX6PR56_9HYPH</name>
<protein>
    <submittedName>
        <fullName evidence="1">Uncharacterized protein</fullName>
    </submittedName>
</protein>
<gene>
    <name evidence="1" type="ORF">FFM53_032755</name>
</gene>
<keyword evidence="2" id="KW-1185">Reference proteome</keyword>
<geneLocation type="plasmid" evidence="1 2">
    <name>pPR12A203</name>
</geneLocation>
<dbReference type="Proteomes" id="UP000305673">
    <property type="component" value="Plasmid pPR12A203"/>
</dbReference>
<keyword evidence="1" id="KW-0614">Plasmid</keyword>
<organism evidence="1 2">
    <name type="scientific">Rhizobium indicum</name>
    <dbReference type="NCBI Taxonomy" id="2583231"/>
    <lineage>
        <taxon>Bacteria</taxon>
        <taxon>Pseudomonadati</taxon>
        <taxon>Pseudomonadota</taxon>
        <taxon>Alphaproteobacteria</taxon>
        <taxon>Hyphomicrobiales</taxon>
        <taxon>Rhizobiaceae</taxon>
        <taxon>Rhizobium/Agrobacterium group</taxon>
        <taxon>Rhizobium</taxon>
    </lineage>
</organism>
<dbReference type="EMBL" id="CP054024">
    <property type="protein sequence ID" value="QKK21167.1"/>
    <property type="molecule type" value="Genomic_DNA"/>
</dbReference>
<reference evidence="1 2" key="1">
    <citation type="submission" date="2020-05" db="EMBL/GenBank/DDBJ databases">
        <title>Genome sequences of pea root nodulating Rhizobium spp.</title>
        <authorList>
            <person name="Rahi P."/>
        </authorList>
    </citation>
    <scope>NUCLEOTIDE SEQUENCE [LARGE SCALE GENOMIC DNA]</scope>
    <source>
        <strain evidence="2">JKLM 12A2</strain>
        <plasmid evidence="1 2">pPR12A203</plasmid>
    </source>
</reference>
<evidence type="ECO:0000313" key="2">
    <source>
        <dbReference type="Proteomes" id="UP000305673"/>
    </source>
</evidence>